<proteinExistence type="predicted"/>
<dbReference type="Gene3D" id="1.10.418.40">
    <property type="entry name" value="Autophagy protein 6/Beclin 1"/>
    <property type="match status" value="1"/>
</dbReference>
<evidence type="ECO:0000313" key="2">
    <source>
        <dbReference type="EMBL" id="KAK8897034.1"/>
    </source>
</evidence>
<dbReference type="Pfam" id="PF04111">
    <property type="entry name" value="APG6"/>
    <property type="match status" value="1"/>
</dbReference>
<comment type="caution">
    <text evidence="2">The sequence shown here is derived from an EMBL/GenBank/DDBJ whole genome shotgun (WGS) entry which is preliminary data.</text>
</comment>
<gene>
    <name evidence="2" type="ORF">M9Y10_014968</name>
</gene>
<keyword evidence="3" id="KW-1185">Reference proteome</keyword>
<organism evidence="2 3">
    <name type="scientific">Tritrichomonas musculus</name>
    <dbReference type="NCBI Taxonomy" id="1915356"/>
    <lineage>
        <taxon>Eukaryota</taxon>
        <taxon>Metamonada</taxon>
        <taxon>Parabasalia</taxon>
        <taxon>Tritrichomonadida</taxon>
        <taxon>Tritrichomonadidae</taxon>
        <taxon>Tritrichomonas</taxon>
    </lineage>
</organism>
<dbReference type="InterPro" id="IPR038274">
    <property type="entry name" value="Atg6/Beclin_C_sf"/>
</dbReference>
<feature type="domain" description="Atg6 BARA" evidence="1">
    <location>
        <begin position="219"/>
        <end position="411"/>
    </location>
</feature>
<dbReference type="EMBL" id="JAPFFF010000002">
    <property type="protein sequence ID" value="KAK8897034.1"/>
    <property type="molecule type" value="Genomic_DNA"/>
</dbReference>
<evidence type="ECO:0000313" key="3">
    <source>
        <dbReference type="Proteomes" id="UP001470230"/>
    </source>
</evidence>
<protein>
    <recommendedName>
        <fullName evidence="1">Atg6 BARA domain-containing protein</fullName>
    </recommendedName>
</protein>
<sequence length="420" mass="48434">MSQSEESEENPDICDDIPKDNNRKYIMFVCKKCGSLCMTLPEYFLWLNPGDVIENQATKNKSHEISFSTKSGFLNEMDNNTQKDDENIIRNNIFQNGLKAFLEFSKSPFFPWCLSCTRELEDRVQSRVKFLKNAESFYSQLDIPDKSIFQEVFQTEVTRLDDETSSMKETDMLNTIQPNSDQISLNSESFENLIESQNEVFSCHDNNDENNKSFLFKSLVLPIVFHINVKGTFGTINSLRLGQNINWSISNDELDKSLFFLALLVKNAGRIADVDVSAIKIATDVQIKINDISEDENNKTSRKSDFFSKLSDTFFGKGANNNIITLKASDMRRGRTVSRFNQALDVIFGLSSQIFQSQRIQRDSMMPPNFISPEDHTIADRCYFFDIKDPYDWSHNMRLLLFNYAFLFTFCLRNAILSIN</sequence>
<reference evidence="2 3" key="1">
    <citation type="submission" date="2024-04" db="EMBL/GenBank/DDBJ databases">
        <title>Tritrichomonas musculus Genome.</title>
        <authorList>
            <person name="Alves-Ferreira E."/>
            <person name="Grigg M."/>
            <person name="Lorenzi H."/>
            <person name="Galac M."/>
        </authorList>
    </citation>
    <scope>NUCLEOTIDE SEQUENCE [LARGE SCALE GENOMIC DNA]</scope>
    <source>
        <strain evidence="2 3">EAF2021</strain>
    </source>
</reference>
<evidence type="ECO:0000259" key="1">
    <source>
        <dbReference type="Pfam" id="PF04111"/>
    </source>
</evidence>
<dbReference type="InterPro" id="IPR040455">
    <property type="entry name" value="Atg6_BARA"/>
</dbReference>
<name>A0ABR2L136_9EUKA</name>
<dbReference type="Proteomes" id="UP001470230">
    <property type="component" value="Unassembled WGS sequence"/>
</dbReference>
<accession>A0ABR2L136</accession>